<evidence type="ECO:0000313" key="3">
    <source>
        <dbReference type="Proteomes" id="UP000291301"/>
    </source>
</evidence>
<protein>
    <submittedName>
        <fullName evidence="2">Acyl carrier protein</fullName>
    </submittedName>
</protein>
<dbReference type="Pfam" id="PF00550">
    <property type="entry name" value="PP-binding"/>
    <property type="match status" value="1"/>
</dbReference>
<comment type="caution">
    <text evidence="2">The sequence shown here is derived from an EMBL/GenBank/DDBJ whole genome shotgun (WGS) entry which is preliminary data.</text>
</comment>
<feature type="domain" description="Carrier" evidence="1">
    <location>
        <begin position="1"/>
        <end position="82"/>
    </location>
</feature>
<dbReference type="RefSeq" id="WP_131564951.1">
    <property type="nucleotide sequence ID" value="NZ_JAINFK010000001.1"/>
</dbReference>
<dbReference type="AlphaFoldDB" id="A0A4R0PI90"/>
<dbReference type="PROSITE" id="PS50075">
    <property type="entry name" value="CARRIER"/>
    <property type="match status" value="1"/>
</dbReference>
<gene>
    <name evidence="2" type="ORF">E0D97_02120</name>
</gene>
<dbReference type="InterPro" id="IPR009081">
    <property type="entry name" value="PP-bd_ACP"/>
</dbReference>
<dbReference type="SUPFAM" id="SSF47336">
    <property type="entry name" value="ACP-like"/>
    <property type="match status" value="1"/>
</dbReference>
<name>A0A4R0PI90_9HYPH</name>
<evidence type="ECO:0000313" key="2">
    <source>
        <dbReference type="EMBL" id="TCD16250.1"/>
    </source>
</evidence>
<dbReference type="OrthoDB" id="8162906at2"/>
<reference evidence="2 3" key="1">
    <citation type="journal article" date="2015" name="Antonie Van Leeuwenhoek">
        <title>Oricola cellulosilytica gen. nov., sp. nov., a cellulose-degrading bacterium of the family Phyllobacteriaceae isolated from surface seashore water, and emended descriptions of Mesorhizobium loti and Phyllobacterium myrsinacearum.</title>
        <authorList>
            <person name="Hameed A."/>
            <person name="Shahina M."/>
            <person name="Lai W.A."/>
            <person name="Lin S.Y."/>
            <person name="Young L.S."/>
            <person name="Liu Y.C."/>
            <person name="Hsu Y.H."/>
            <person name="Young C.C."/>
        </authorList>
    </citation>
    <scope>NUCLEOTIDE SEQUENCE [LARGE SCALE GENOMIC DNA]</scope>
    <source>
        <strain evidence="2 3">KCTC 52183</strain>
    </source>
</reference>
<dbReference type="InterPro" id="IPR036736">
    <property type="entry name" value="ACP-like_sf"/>
</dbReference>
<evidence type="ECO:0000259" key="1">
    <source>
        <dbReference type="PROSITE" id="PS50075"/>
    </source>
</evidence>
<dbReference type="Gene3D" id="1.10.1200.10">
    <property type="entry name" value="ACP-like"/>
    <property type="match status" value="1"/>
</dbReference>
<dbReference type="EMBL" id="SJST01000001">
    <property type="protein sequence ID" value="TCD16250.1"/>
    <property type="molecule type" value="Genomic_DNA"/>
</dbReference>
<sequence>MTSMNIQSVRETIADLLAERGQGTEFRDDESLFDSGRLDSIAAVNVLLALETEFGVDLSDPDFDVSRIDSLDEIKALLGATTS</sequence>
<proteinExistence type="predicted"/>
<organism evidence="2 3">
    <name type="scientific">Oricola cellulosilytica</name>
    <dbReference type="NCBI Taxonomy" id="1429082"/>
    <lineage>
        <taxon>Bacteria</taxon>
        <taxon>Pseudomonadati</taxon>
        <taxon>Pseudomonadota</taxon>
        <taxon>Alphaproteobacteria</taxon>
        <taxon>Hyphomicrobiales</taxon>
        <taxon>Ahrensiaceae</taxon>
        <taxon>Oricola</taxon>
    </lineage>
</organism>
<keyword evidence="3" id="KW-1185">Reference proteome</keyword>
<accession>A0A4R0PI90</accession>
<dbReference type="Proteomes" id="UP000291301">
    <property type="component" value="Unassembled WGS sequence"/>
</dbReference>